<reference evidence="2" key="1">
    <citation type="submission" date="2021-03" db="EMBL/GenBank/DDBJ databases">
        <authorList>
            <person name="Tagirdzhanova G."/>
        </authorList>
    </citation>
    <scope>NUCLEOTIDE SEQUENCE</scope>
</reference>
<dbReference type="PANTHER" id="PTHR21310:SF13">
    <property type="entry name" value="AMINOGLYCOSIDE PHOSPHOTRANSFERASE DOMAIN-CONTAINING PROTEIN"/>
    <property type="match status" value="1"/>
</dbReference>
<dbReference type="Gene3D" id="3.90.1200.10">
    <property type="match status" value="1"/>
</dbReference>
<dbReference type="EMBL" id="CAJPDS010000050">
    <property type="protein sequence ID" value="CAF9929031.1"/>
    <property type="molecule type" value="Genomic_DNA"/>
</dbReference>
<feature type="compositionally biased region" description="Basic and acidic residues" evidence="1">
    <location>
        <begin position="615"/>
        <end position="631"/>
    </location>
</feature>
<feature type="compositionally biased region" description="Low complexity" evidence="1">
    <location>
        <begin position="590"/>
        <end position="602"/>
    </location>
</feature>
<dbReference type="SUPFAM" id="SSF56112">
    <property type="entry name" value="Protein kinase-like (PK-like)"/>
    <property type="match status" value="1"/>
</dbReference>
<dbReference type="AlphaFoldDB" id="A0A8H3FX49"/>
<evidence type="ECO:0008006" key="4">
    <source>
        <dbReference type="Google" id="ProtNLM"/>
    </source>
</evidence>
<dbReference type="InterPro" id="IPR051678">
    <property type="entry name" value="AGP_Transferase"/>
</dbReference>
<comment type="caution">
    <text evidence="2">The sequence shown here is derived from an EMBL/GenBank/DDBJ whole genome shotgun (WGS) entry which is preliminary data.</text>
</comment>
<proteinExistence type="predicted"/>
<name>A0A8H3FX49_9LECA</name>
<protein>
    <recommendedName>
        <fullName evidence="4">Aminoglycoside phosphotransferase domain-containing protein</fullName>
    </recommendedName>
</protein>
<evidence type="ECO:0000256" key="1">
    <source>
        <dbReference type="SAM" id="MobiDB-lite"/>
    </source>
</evidence>
<accession>A0A8H3FX49</accession>
<dbReference type="PANTHER" id="PTHR21310">
    <property type="entry name" value="AMINOGLYCOSIDE PHOSPHOTRANSFERASE-RELATED-RELATED"/>
    <property type="match status" value="1"/>
</dbReference>
<evidence type="ECO:0000313" key="2">
    <source>
        <dbReference type="EMBL" id="CAF9929031.1"/>
    </source>
</evidence>
<dbReference type="OrthoDB" id="2906425at2759"/>
<sequence length="640" mass="73024">MAFKPDRPYRLRWSGGYAEGPVWPPEREPDIDIIRSLVKEHLQGLARGPLNDTSLKVSFFAEGAFNKLYQISAPELESSYLLRATLPVEPYFKTESEVATIAFLRANTSIPVPKIIAWQSNFDGPLGSEWILMEKLDGVTLFDVWRKVPWHRKLELVEGVAKYVKELQCHRFDKIGGLYYKSALEGVVGGKRELFTTTSSQDDGGKDEKPTVANERLCYQTRYKIAEAAEKKVTVAEARSEAIEEDGGLVTQQREPVMNTSAAGYMEVPGEVAQFDVLDLRVDEEQSRLMTNGLSEEFVVGRLFHDDFYKESRYYLPGDRGPYDSSLHWLSAMVQFQLQWIENVPIYDDNDYCEEETTHMKRLSHEYLQTLPSVFKGEKAESSYILYHQDLNAANIIVHPETFEIIGIVDWEAVNVVPLWRAVRHPRFLEDMEPFSDETSRPPTPIYEDEESCEVSQRDRWDYKVLRNHWDSIMMLLKKDDEVLPDPEEVKTKNDCLRNIRSLTEVPNWARIWLYRFKTGTNDIPPDDDIVKRMRERRFLKSRNKHIDSAELVRAKSEIVGDLAVTNDATGPAPVDADADKMASDEFISSTTAQTAEQATSTNVATEPQLVNGLDSDKNILSKQSTQEEAHSPASDTISS</sequence>
<dbReference type="InterPro" id="IPR011009">
    <property type="entry name" value="Kinase-like_dom_sf"/>
</dbReference>
<feature type="region of interest" description="Disordered" evidence="1">
    <location>
        <begin position="590"/>
        <end position="640"/>
    </location>
</feature>
<dbReference type="Proteomes" id="UP000664521">
    <property type="component" value="Unassembled WGS sequence"/>
</dbReference>
<keyword evidence="3" id="KW-1185">Reference proteome</keyword>
<gene>
    <name evidence="2" type="ORF">HETSPECPRED_007264</name>
</gene>
<evidence type="ECO:0000313" key="3">
    <source>
        <dbReference type="Proteomes" id="UP000664521"/>
    </source>
</evidence>
<organism evidence="2 3">
    <name type="scientific">Heterodermia speciosa</name>
    <dbReference type="NCBI Taxonomy" id="116794"/>
    <lineage>
        <taxon>Eukaryota</taxon>
        <taxon>Fungi</taxon>
        <taxon>Dikarya</taxon>
        <taxon>Ascomycota</taxon>
        <taxon>Pezizomycotina</taxon>
        <taxon>Lecanoromycetes</taxon>
        <taxon>OSLEUM clade</taxon>
        <taxon>Lecanoromycetidae</taxon>
        <taxon>Caliciales</taxon>
        <taxon>Physciaceae</taxon>
        <taxon>Heterodermia</taxon>
    </lineage>
</organism>